<proteinExistence type="predicted"/>
<evidence type="ECO:0000313" key="1">
    <source>
        <dbReference type="EMBL" id="KAG0265441.1"/>
    </source>
</evidence>
<reference evidence="1" key="1">
    <citation type="journal article" date="2020" name="Fungal Divers.">
        <title>Resolving the Mortierellaceae phylogeny through synthesis of multi-gene phylogenetics and phylogenomics.</title>
        <authorList>
            <person name="Vandepol N."/>
            <person name="Liber J."/>
            <person name="Desiro A."/>
            <person name="Na H."/>
            <person name="Kennedy M."/>
            <person name="Barry K."/>
            <person name="Grigoriev I.V."/>
            <person name="Miller A.N."/>
            <person name="O'Donnell K."/>
            <person name="Stajich J.E."/>
            <person name="Bonito G."/>
        </authorList>
    </citation>
    <scope>NUCLEOTIDE SEQUENCE</scope>
    <source>
        <strain evidence="1">NRRL 28262</strain>
    </source>
</reference>
<dbReference type="EMBL" id="JAAAIL010001751">
    <property type="protein sequence ID" value="KAG0265441.1"/>
    <property type="molecule type" value="Genomic_DNA"/>
</dbReference>
<dbReference type="AlphaFoldDB" id="A0AAD4D4F8"/>
<accession>A0AAD4D4F8</accession>
<organism evidence="1 2">
    <name type="scientific">Linnemannia exigua</name>
    <dbReference type="NCBI Taxonomy" id="604196"/>
    <lineage>
        <taxon>Eukaryota</taxon>
        <taxon>Fungi</taxon>
        <taxon>Fungi incertae sedis</taxon>
        <taxon>Mucoromycota</taxon>
        <taxon>Mortierellomycotina</taxon>
        <taxon>Mortierellomycetes</taxon>
        <taxon>Mortierellales</taxon>
        <taxon>Mortierellaceae</taxon>
        <taxon>Linnemannia</taxon>
    </lineage>
</organism>
<dbReference type="Proteomes" id="UP001194580">
    <property type="component" value="Unassembled WGS sequence"/>
</dbReference>
<keyword evidence="2" id="KW-1185">Reference proteome</keyword>
<sequence length="724" mass="82072">MATKFSALQVLSIPELFDIIQGYITPHDLAQCVLVSSDFSTLFTPLLWHTISLTTLKQHIHFTTSVDVQVALLRNSKFVRVIRVWTCKSLRPFMAIKPEDLSSLTALEFSWLTTHVGHATSLTEGVARSAIRDTSNERVAWSVGRREVKRQHTFSMHSSFRKKVLYELYSVRAQVEDGPSQTSRERYHHRKRLLRLQNNEVAPLPVPLIWQRPEIVRAVKEDDKLYEDPKDDQLLILFLSYFPELRIFMSTSLLFLNPDVLKVLGSRLGQMRYLSLTLDDIGRKNRYGALKNLLDQKYPSLERLRLMFSNVRCTDDILSLDQDNSDPGESSFTSEYVAGPILSMKSLMVEDNVFLPHSARIFPQPWLPFLKRCINLTSLTLGHIHHPFLNETASIISESCPLIDNLTLGCVSAVQRQSHQPTDQNMASLFAACSARTEEEVKYPATISLSSILSLASTKRSTGLKLVRLYGIPFPETFPKLEVLNALPNARLRLTRNKGGVNARLLIDSLAIGQWACAETLRVLKVNISGFALSDRELSVPVPTHVTVTPTDPNNQDDTEPIAAVLDTLADLMQTRGVEPSTLQQHVCQHLATLASLQELCLGVEPADELDFRGCLHGVQEDCLDFSLESGLDRLEDLKELRVFSVMRMKHKIRLEEVKWMVEKWPKLEAVPGLLSSTSYNDTHDEKQTLQDEEQHIIHWIRENKPLLKYSNVAPSKGSLQERL</sequence>
<gene>
    <name evidence="1" type="ORF">BGZ95_003320</name>
</gene>
<name>A0AAD4D4F8_9FUNG</name>
<evidence type="ECO:0008006" key="3">
    <source>
        <dbReference type="Google" id="ProtNLM"/>
    </source>
</evidence>
<dbReference type="Gene3D" id="3.80.10.10">
    <property type="entry name" value="Ribonuclease Inhibitor"/>
    <property type="match status" value="1"/>
</dbReference>
<comment type="caution">
    <text evidence="1">The sequence shown here is derived from an EMBL/GenBank/DDBJ whole genome shotgun (WGS) entry which is preliminary data.</text>
</comment>
<protein>
    <recommendedName>
        <fullName evidence="3">F-box domain-containing protein</fullName>
    </recommendedName>
</protein>
<evidence type="ECO:0000313" key="2">
    <source>
        <dbReference type="Proteomes" id="UP001194580"/>
    </source>
</evidence>
<dbReference type="InterPro" id="IPR032675">
    <property type="entry name" value="LRR_dom_sf"/>
</dbReference>